<comment type="caution">
    <text evidence="6">The sequence shown here is derived from an EMBL/GenBank/DDBJ whole genome shotgun (WGS) entry which is preliminary data.</text>
</comment>
<dbReference type="PANTHER" id="PTHR19836">
    <property type="entry name" value="30S RIBOSOMAL PROTEIN S14"/>
    <property type="match status" value="1"/>
</dbReference>
<evidence type="ECO:0000256" key="5">
    <source>
        <dbReference type="SAM" id="MobiDB-lite"/>
    </source>
</evidence>
<evidence type="ECO:0000256" key="2">
    <source>
        <dbReference type="ARBA" id="ARBA00022980"/>
    </source>
</evidence>
<dbReference type="EMBL" id="NGJU01000030">
    <property type="protein sequence ID" value="RST91388.1"/>
    <property type="molecule type" value="Genomic_DNA"/>
</dbReference>
<dbReference type="RefSeq" id="WP_126782372.1">
    <property type="nucleotide sequence ID" value="NZ_CAUQJP010000008.1"/>
</dbReference>
<dbReference type="SUPFAM" id="SSF57716">
    <property type="entry name" value="Glucocorticoid receptor-like (DNA-binding domain)"/>
    <property type="match status" value="1"/>
</dbReference>
<dbReference type="AlphaFoldDB" id="A0A429ZCF4"/>
<keyword evidence="3" id="KW-0687">Ribonucleoprotein</keyword>
<feature type="region of interest" description="Disordered" evidence="5">
    <location>
        <begin position="37"/>
        <end position="58"/>
    </location>
</feature>
<dbReference type="Gene3D" id="4.10.830.10">
    <property type="entry name" value="30s Ribosomal Protein S14, Chain N"/>
    <property type="match status" value="1"/>
</dbReference>
<reference evidence="6 7" key="1">
    <citation type="submission" date="2017-05" db="EMBL/GenBank/DDBJ databases">
        <title>Vagococcus spp. assemblies.</title>
        <authorList>
            <person name="Gulvik C.A."/>
        </authorList>
    </citation>
    <scope>NUCLEOTIDE SEQUENCE [LARGE SCALE GENOMIC DNA]</scope>
    <source>
        <strain evidence="6 7">NCFB 2777</strain>
    </source>
</reference>
<dbReference type="InterPro" id="IPR043140">
    <property type="entry name" value="Ribosomal_uS14_sf"/>
</dbReference>
<dbReference type="GO" id="GO:0015935">
    <property type="term" value="C:small ribosomal subunit"/>
    <property type="evidence" value="ECO:0007669"/>
    <property type="project" value="TreeGrafter"/>
</dbReference>
<sequence length="89" mass="10436">MARKAKIAKAEKQRIMIEKYREQRVALKIKGDVEGLRKLPKDSRPSHHKSRDLIDGRPRGYLSKFKMSRIRFRELAHKGQLPGVKKASW</sequence>
<dbReference type="InterPro" id="IPR001209">
    <property type="entry name" value="Ribosomal_uS14"/>
</dbReference>
<protein>
    <recommendedName>
        <fullName evidence="4">Small ribosomal subunit protein uS14</fullName>
    </recommendedName>
</protein>
<dbReference type="GO" id="GO:0019843">
    <property type="term" value="F:rRNA binding"/>
    <property type="evidence" value="ECO:0007669"/>
    <property type="project" value="UniProtKB-KW"/>
</dbReference>
<keyword evidence="2 6" id="KW-0689">Ribosomal protein</keyword>
<name>A0A429ZCF4_9ENTE</name>
<organism evidence="6 7">
    <name type="scientific">Vagococcus salmoninarum</name>
    <dbReference type="NCBI Taxonomy" id="2739"/>
    <lineage>
        <taxon>Bacteria</taxon>
        <taxon>Bacillati</taxon>
        <taxon>Bacillota</taxon>
        <taxon>Bacilli</taxon>
        <taxon>Lactobacillales</taxon>
        <taxon>Enterococcaceae</taxon>
        <taxon>Vagococcus</taxon>
    </lineage>
</organism>
<accession>A0A429ZCF4</accession>
<dbReference type="PANTHER" id="PTHR19836:SF19">
    <property type="entry name" value="SMALL RIBOSOMAL SUBUNIT PROTEIN US14M"/>
    <property type="match status" value="1"/>
</dbReference>
<dbReference type="OrthoDB" id="9810484at2"/>
<evidence type="ECO:0000256" key="1">
    <source>
        <dbReference type="ARBA" id="ARBA00022730"/>
    </source>
</evidence>
<keyword evidence="1" id="KW-0694">RNA-binding</keyword>
<gene>
    <name evidence="6" type="ORF">CBF35_14350</name>
</gene>
<evidence type="ECO:0000256" key="4">
    <source>
        <dbReference type="ARBA" id="ARBA00035167"/>
    </source>
</evidence>
<dbReference type="GO" id="GO:0003735">
    <property type="term" value="F:structural constituent of ribosome"/>
    <property type="evidence" value="ECO:0007669"/>
    <property type="project" value="InterPro"/>
</dbReference>
<dbReference type="GO" id="GO:0006412">
    <property type="term" value="P:translation"/>
    <property type="evidence" value="ECO:0007669"/>
    <property type="project" value="InterPro"/>
</dbReference>
<evidence type="ECO:0000313" key="7">
    <source>
        <dbReference type="Proteomes" id="UP000287239"/>
    </source>
</evidence>
<proteinExistence type="predicted"/>
<keyword evidence="1" id="KW-0699">rRNA-binding</keyword>
<dbReference type="Pfam" id="PF00253">
    <property type="entry name" value="Ribosomal_S14"/>
    <property type="match status" value="1"/>
</dbReference>
<evidence type="ECO:0000313" key="6">
    <source>
        <dbReference type="EMBL" id="RST91388.1"/>
    </source>
</evidence>
<dbReference type="GO" id="GO:0005737">
    <property type="term" value="C:cytoplasm"/>
    <property type="evidence" value="ECO:0007669"/>
    <property type="project" value="UniProtKB-ARBA"/>
</dbReference>
<keyword evidence="7" id="KW-1185">Reference proteome</keyword>
<dbReference type="NCBIfam" id="NF006477">
    <property type="entry name" value="PRK08881.1"/>
    <property type="match status" value="1"/>
</dbReference>
<evidence type="ECO:0000256" key="3">
    <source>
        <dbReference type="ARBA" id="ARBA00023274"/>
    </source>
</evidence>
<dbReference type="Proteomes" id="UP000287239">
    <property type="component" value="Unassembled WGS sequence"/>
</dbReference>
<dbReference type="GeneID" id="98569528"/>